<evidence type="ECO:0000256" key="2">
    <source>
        <dbReference type="SAM" id="SignalP"/>
    </source>
</evidence>
<evidence type="ECO:0000313" key="4">
    <source>
        <dbReference type="EMBL" id="MBC9824890.1"/>
    </source>
</evidence>
<accession>A0ABR7TBM9</accession>
<feature type="domain" description="NodB homology" evidence="3">
    <location>
        <begin position="97"/>
        <end position="277"/>
    </location>
</feature>
<dbReference type="InterPro" id="IPR011330">
    <property type="entry name" value="Glyco_hydro/deAcase_b/a-brl"/>
</dbReference>
<dbReference type="PROSITE" id="PS51257">
    <property type="entry name" value="PROKAR_LIPOPROTEIN"/>
    <property type="match status" value="1"/>
</dbReference>
<evidence type="ECO:0000313" key="5">
    <source>
        <dbReference type="Proteomes" id="UP000638836"/>
    </source>
</evidence>
<dbReference type="Pfam" id="PF01522">
    <property type="entry name" value="Polysacc_deac_1"/>
    <property type="match status" value="1"/>
</dbReference>
<dbReference type="Proteomes" id="UP000638836">
    <property type="component" value="Unassembled WGS sequence"/>
</dbReference>
<comment type="caution">
    <text evidence="4">The sequence shown here is derived from an EMBL/GenBank/DDBJ whole genome shotgun (WGS) entry which is preliminary data.</text>
</comment>
<feature type="chain" id="PRO_5045400341" evidence="2">
    <location>
        <begin position="18"/>
        <end position="289"/>
    </location>
</feature>
<dbReference type="RefSeq" id="WP_187948601.1">
    <property type="nucleotide sequence ID" value="NZ_WNJQ01000002.1"/>
</dbReference>
<sequence>MKTVLLGVSLMSALVLSGCQPSASSESDNDTSSSLNSEVTESQSSSTDETETSEASSSAQSSMESTEETPDEQQAFQYKINPVTSVVEPIDAETESKVALLTFDDSPDQHAVDIAEQLKSINAPAIFFVNGMYIESDEGKDKLKQIYDMGFEIGNHTQTHPNLSTISSEEQREEILKTNELIYEVTGEKPHFFRAPHGVTTETSDAIMAEEGMVSMNWTYGYDWEADYQTSEALTDIMLNTEYLNDGANLLMHDRTWTNEAVLPIAEGLIDKGYTLVDPKLIETPERED</sequence>
<protein>
    <submittedName>
        <fullName evidence="4">Polysaccharide deacetylase family protein</fullName>
    </submittedName>
</protein>
<dbReference type="PANTHER" id="PTHR10587">
    <property type="entry name" value="GLYCOSYL TRANSFERASE-RELATED"/>
    <property type="match status" value="1"/>
</dbReference>
<feature type="signal peptide" evidence="2">
    <location>
        <begin position="1"/>
        <end position="17"/>
    </location>
</feature>
<feature type="compositionally biased region" description="Low complexity" evidence="1">
    <location>
        <begin position="22"/>
        <end position="64"/>
    </location>
</feature>
<dbReference type="EMBL" id="WNJQ01000002">
    <property type="protein sequence ID" value="MBC9824890.1"/>
    <property type="molecule type" value="Genomic_DNA"/>
</dbReference>
<organism evidence="4 5">
    <name type="scientific">Carnobacterium inhibens</name>
    <dbReference type="NCBI Taxonomy" id="147709"/>
    <lineage>
        <taxon>Bacteria</taxon>
        <taxon>Bacillati</taxon>
        <taxon>Bacillota</taxon>
        <taxon>Bacilli</taxon>
        <taxon>Lactobacillales</taxon>
        <taxon>Carnobacteriaceae</taxon>
        <taxon>Carnobacterium</taxon>
    </lineage>
</organism>
<dbReference type="InterPro" id="IPR050248">
    <property type="entry name" value="Polysacc_deacetylase_ArnD"/>
</dbReference>
<keyword evidence="5" id="KW-1185">Reference proteome</keyword>
<gene>
    <name evidence="4" type="ORF">GLO26_03475</name>
</gene>
<evidence type="ECO:0000259" key="3">
    <source>
        <dbReference type="PROSITE" id="PS51677"/>
    </source>
</evidence>
<dbReference type="PROSITE" id="PS51677">
    <property type="entry name" value="NODB"/>
    <property type="match status" value="1"/>
</dbReference>
<evidence type="ECO:0000256" key="1">
    <source>
        <dbReference type="SAM" id="MobiDB-lite"/>
    </source>
</evidence>
<dbReference type="CDD" id="cd10917">
    <property type="entry name" value="CE4_NodB_like_6s_7s"/>
    <property type="match status" value="1"/>
</dbReference>
<reference evidence="4 5" key="1">
    <citation type="journal article" date="2020" name="Microorganisms">
        <title>New Insight into Antimicrobial Compounds from Food and Marine-Sourced Carnobacterium Species through Phenotype and Genome Analyses.</title>
        <authorList>
            <person name="Begrem S."/>
            <person name="Ivaniuk F."/>
            <person name="Gigout-Chevalier F."/>
            <person name="Kolypczuk L."/>
            <person name="Bonnetot S."/>
            <person name="Leroi F."/>
            <person name="Grovel O."/>
            <person name="Delbarre-Ladrat C."/>
            <person name="Passerini D."/>
        </authorList>
    </citation>
    <scope>NUCLEOTIDE SEQUENCE [LARGE SCALE GENOMIC DNA]</scope>
    <source>
        <strain evidence="4 5">MIP2551</strain>
    </source>
</reference>
<dbReference type="SUPFAM" id="SSF88713">
    <property type="entry name" value="Glycoside hydrolase/deacetylase"/>
    <property type="match status" value="1"/>
</dbReference>
<dbReference type="InterPro" id="IPR002509">
    <property type="entry name" value="NODB_dom"/>
</dbReference>
<proteinExistence type="predicted"/>
<keyword evidence="2" id="KW-0732">Signal</keyword>
<dbReference type="Gene3D" id="3.20.20.370">
    <property type="entry name" value="Glycoside hydrolase/deacetylase"/>
    <property type="match status" value="1"/>
</dbReference>
<feature type="region of interest" description="Disordered" evidence="1">
    <location>
        <begin position="20"/>
        <end position="73"/>
    </location>
</feature>
<name>A0ABR7TBM9_9LACT</name>